<feature type="compositionally biased region" description="Polar residues" evidence="22">
    <location>
        <begin position="210"/>
        <end position="221"/>
    </location>
</feature>
<keyword evidence="12" id="KW-0811">Translocation</keyword>
<feature type="region of interest" description="Disordered" evidence="22">
    <location>
        <begin position="867"/>
        <end position="889"/>
    </location>
</feature>
<dbReference type="PANTHER" id="PTHR23138:SF87">
    <property type="entry name" value="E3 SUMO-PROTEIN LIGASE RANBP2"/>
    <property type="match status" value="1"/>
</dbReference>
<keyword evidence="25" id="KW-0436">Ligase</keyword>
<name>A0A226EV99_FOLCA</name>
<evidence type="ECO:0000256" key="7">
    <source>
        <dbReference type="ARBA" id="ARBA00022737"/>
    </source>
</evidence>
<dbReference type="GO" id="GO:0031965">
    <property type="term" value="C:nuclear membrane"/>
    <property type="evidence" value="ECO:0007669"/>
    <property type="project" value="UniProtKB-SubCell"/>
</dbReference>
<proteinExistence type="inferred from homology"/>
<dbReference type="PROSITE" id="PS50196">
    <property type="entry name" value="RANBD1"/>
    <property type="match status" value="3"/>
</dbReference>
<dbReference type="Gene3D" id="2.30.29.30">
    <property type="entry name" value="Pleckstrin-homology domain (PH domain)/Phosphotyrosine-binding domain (PTB)"/>
    <property type="match status" value="3"/>
</dbReference>
<evidence type="ECO:0000256" key="18">
    <source>
        <dbReference type="ARBA" id="ARBA00068609"/>
    </source>
</evidence>
<dbReference type="Pfam" id="PF00638">
    <property type="entry name" value="Ran_BP1"/>
    <property type="match status" value="3"/>
</dbReference>
<dbReference type="GO" id="GO:0016874">
    <property type="term" value="F:ligase activity"/>
    <property type="evidence" value="ECO:0007669"/>
    <property type="project" value="UniProtKB-KW"/>
</dbReference>
<evidence type="ECO:0000256" key="8">
    <source>
        <dbReference type="ARBA" id="ARBA00022771"/>
    </source>
</evidence>
<dbReference type="GO" id="GO:0015031">
    <property type="term" value="P:protein transport"/>
    <property type="evidence" value="ECO:0007669"/>
    <property type="project" value="UniProtKB-KW"/>
</dbReference>
<dbReference type="Gene3D" id="1.25.40.10">
    <property type="entry name" value="Tetratricopeptide repeat domain"/>
    <property type="match status" value="1"/>
</dbReference>
<dbReference type="Proteomes" id="UP000198287">
    <property type="component" value="Unassembled WGS sequence"/>
</dbReference>
<evidence type="ECO:0000256" key="20">
    <source>
        <dbReference type="ARBA" id="ARBA00079437"/>
    </source>
</evidence>
<dbReference type="SUPFAM" id="SSF48452">
    <property type="entry name" value="TPR-like"/>
    <property type="match status" value="1"/>
</dbReference>
<comment type="caution">
    <text evidence="25">The sequence shown here is derived from an EMBL/GenBank/DDBJ whole genome shotgun (WGS) entry which is preliminary data.</text>
</comment>
<dbReference type="CDD" id="cd00835">
    <property type="entry name" value="RanBD_family"/>
    <property type="match status" value="3"/>
</dbReference>
<evidence type="ECO:0000313" key="26">
    <source>
        <dbReference type="Proteomes" id="UP000198287"/>
    </source>
</evidence>
<keyword evidence="8 21" id="KW-0863">Zinc-finger</keyword>
<evidence type="ECO:0000259" key="23">
    <source>
        <dbReference type="PROSITE" id="PS50196"/>
    </source>
</evidence>
<feature type="compositionally biased region" description="Polar residues" evidence="22">
    <location>
        <begin position="678"/>
        <end position="693"/>
    </location>
</feature>
<feature type="region of interest" description="Disordered" evidence="22">
    <location>
        <begin position="433"/>
        <end position="462"/>
    </location>
</feature>
<keyword evidence="9" id="KW-0509">mRNA transport</keyword>
<evidence type="ECO:0000256" key="4">
    <source>
        <dbReference type="ARBA" id="ARBA00022448"/>
    </source>
</evidence>
<feature type="compositionally biased region" description="Polar residues" evidence="22">
    <location>
        <begin position="867"/>
        <end position="876"/>
    </location>
</feature>
<sequence>MFTTKREVDTHVRDLLAKVHSDTERVQKCFTIAKLYASIKEFESAKRHLETFLKGNPNSGEGFRLLGDIHWELSEEEKALESYKESYKQIQNRETLNRICDLLAQGSGPSESHESRQSWFDLQKTAEMDTSLNGSSYSNGRINFNNGSDMPGSYNNGGGGRAFLSTLISRSFVPSTGGGTMPTPLGKSPINGNGSAGRPQPNFQPTYNSRMANSPQSSLKTPKQRIGMGTSCPQPSPERMMLQMSYLEKKCDDVMDRIADQNVQLLSAINNIKISLSGEIKEIHSKVGSVTSQLQSLSLTGNVSEEIAALHGDVRKARQEIHDLQAITASNAAAVVAAATTKPKAKAATNPTVVKSQPSSIPAVVPAAPPPSAIISAPPPAILAPPLFSFGMSNMNIPPPTAATSIYPKIETKAPEFKGFGGFGDNKLPIFDSFKTPPSLKPDEKYTTPDAADSPPKKTDEPPKLQAFEKFSFSSSPGFGDLAATGSTQAFSKPIDFKGFGSGGALFGNMGSTTPTKSPAAEPIKPRRISEGEDAEGYVCTAEFTPVIDLPPLVEVKLGDENETAVFEHRAKIYRYDSSVKEWKERGVGNIKILQDNDKPSSVRVVMWREKVGKLACNHRLTGDMKIDFYQSQKVVRWTAVDHAEQEARPEIFTCKFGQEEMCAEFKRKFEEMVDLVSNTSPSSSPARPSGQDTAPVVADQRPLSEVFKKPEGSWDCDGCYSNNPPNTDKCLSCTTSKPGSVVKSEPAVIAPETPAFSFGFSLPAKTVTDTKTPEFKGFENNMFGADSFKTPPSLKVGGGEQTPKTDDSTSTPQKLNDPVKVNPFEKFSFSSSPGFGDLAAIGSSQAFSKPIDFKGFVSGGTLFGNMNSTSSTNSPAADVTKPRRVSEGEDAEGYVCTAEFTPVIDLPPLVEVKLGDENETAVFEHRAKIYRFDSSVKEWKERGVGNIKILQDNDKPSSVRVVMWREKVGKLACNHRLTGDMKIDFYQSQKVVRWTAVDHAEQEARPEIFTCKFGEESMCAEFKQKFEEMVDLVSSTSPSSSSVKPSGQDAAPVVTDQKPLSEVFKKPEGSWDCDGCYCNNPSNADQCLSCTASKPGGSVVKSDPEPSVVAPETTPAFSFGFNLPAQTVTEYKTPEFKGFGNNSIFGGDAFKTPPGLKVGGGEQTPKTGDSTSTPQKSDDPLKVNPFEKFSFSAGGGFGDLAAAASTQAFSKPVDFKGFDAGQPLFGNLTPSTAVEKDGEGKERTRTTSEGEDAEGYVCTAEFTPVIELPPLVEVKLGDENETAVFEHRAKIYRYDSSVKEWKERGVGNIKILQDNDKPSSVRVVMWREKVGKLACNHRLTGDMKIDFYQSQKVVRWTAVDHAEQEARPEIFTCKFGQEDMCAEFKQKFEEMVDLVSNTSPSSSPARPSGQDAAPVIGDQRPLSELFKKPEGSWDCDGCYSNNPANSDKCLSCTASKPGSVVKSEPAVVSPERPVFSFGFNLPSQIVMDAKTPESVKLGPSGDSASSTTSFRTPPESLPLEWAEFDSTNFA</sequence>
<organism evidence="25 26">
    <name type="scientific">Folsomia candida</name>
    <name type="common">Springtail</name>
    <dbReference type="NCBI Taxonomy" id="158441"/>
    <lineage>
        <taxon>Eukaryota</taxon>
        <taxon>Metazoa</taxon>
        <taxon>Ecdysozoa</taxon>
        <taxon>Arthropoda</taxon>
        <taxon>Hexapoda</taxon>
        <taxon>Collembola</taxon>
        <taxon>Entomobryomorpha</taxon>
        <taxon>Isotomoidea</taxon>
        <taxon>Isotomidae</taxon>
        <taxon>Proisotominae</taxon>
        <taxon>Folsomia</taxon>
    </lineage>
</organism>
<dbReference type="PANTHER" id="PTHR23138">
    <property type="entry name" value="RAN BINDING PROTEIN"/>
    <property type="match status" value="1"/>
</dbReference>
<dbReference type="InterPro" id="IPR011993">
    <property type="entry name" value="PH-like_dom_sf"/>
</dbReference>
<evidence type="ECO:0000256" key="6">
    <source>
        <dbReference type="ARBA" id="ARBA00022723"/>
    </source>
</evidence>
<keyword evidence="15" id="KW-0472">Membrane</keyword>
<dbReference type="SMART" id="SM00160">
    <property type="entry name" value="RanBD"/>
    <property type="match status" value="3"/>
</dbReference>
<keyword evidence="16" id="KW-0539">Nucleus</keyword>
<keyword evidence="4" id="KW-0813">Transport</keyword>
<keyword evidence="6" id="KW-0479">Metal-binding</keyword>
<evidence type="ECO:0000256" key="1">
    <source>
        <dbReference type="ARBA" id="ARBA00001947"/>
    </source>
</evidence>
<feature type="region of interest" description="Disordered" evidence="22">
    <location>
        <begin position="783"/>
        <end position="819"/>
    </location>
</feature>
<feature type="domain" description="RanBD1" evidence="23">
    <location>
        <begin position="543"/>
        <end position="672"/>
    </location>
</feature>
<comment type="subcellular location">
    <subcellularLocation>
        <location evidence="2">Nucleus membrane</location>
    </subcellularLocation>
    <subcellularLocation>
        <location evidence="3">Nucleus</location>
        <location evidence="3">Nuclear pore complex</location>
    </subcellularLocation>
</comment>
<feature type="region of interest" description="Disordered" evidence="22">
    <location>
        <begin position="1397"/>
        <end position="1417"/>
    </location>
</feature>
<evidence type="ECO:0000256" key="21">
    <source>
        <dbReference type="PROSITE-ProRule" id="PRU00322"/>
    </source>
</evidence>
<feature type="compositionally biased region" description="Polar residues" evidence="22">
    <location>
        <begin position="1397"/>
        <end position="1406"/>
    </location>
</feature>
<dbReference type="SUPFAM" id="SSF90209">
    <property type="entry name" value="Ran binding protein zinc finger-like"/>
    <property type="match status" value="2"/>
</dbReference>
<feature type="region of interest" description="Disordered" evidence="22">
    <location>
        <begin position="1232"/>
        <end position="1253"/>
    </location>
</feature>
<feature type="region of interest" description="Disordered" evidence="22">
    <location>
        <begin position="1151"/>
        <end position="1182"/>
    </location>
</feature>
<dbReference type="GO" id="GO:0003677">
    <property type="term" value="F:DNA binding"/>
    <property type="evidence" value="ECO:0007669"/>
    <property type="project" value="UniProtKB-KW"/>
</dbReference>
<keyword evidence="11" id="KW-0653">Protein transport</keyword>
<comment type="cofactor">
    <cofactor evidence="1">
        <name>Zn(2+)</name>
        <dbReference type="ChEBI" id="CHEBI:29105"/>
    </cofactor>
</comment>
<dbReference type="GO" id="GO:0051028">
    <property type="term" value="P:mRNA transport"/>
    <property type="evidence" value="ECO:0007669"/>
    <property type="project" value="UniProtKB-KW"/>
</dbReference>
<dbReference type="InterPro" id="IPR045255">
    <property type="entry name" value="RanBP1-like"/>
</dbReference>
<dbReference type="SMART" id="SM00547">
    <property type="entry name" value="ZnF_RBZ"/>
    <property type="match status" value="3"/>
</dbReference>
<evidence type="ECO:0000256" key="16">
    <source>
        <dbReference type="ARBA" id="ARBA00023242"/>
    </source>
</evidence>
<dbReference type="FunFam" id="4.10.1060.10:FF:000001">
    <property type="entry name" value="Nuclear pore complex protein Nup153"/>
    <property type="match status" value="1"/>
</dbReference>
<keyword evidence="10" id="KW-0862">Zinc</keyword>
<keyword evidence="7" id="KW-0677">Repeat</keyword>
<feature type="domain" description="RanBP2-type" evidence="24">
    <location>
        <begin position="1068"/>
        <end position="1097"/>
    </location>
</feature>
<dbReference type="InterPro" id="IPR011990">
    <property type="entry name" value="TPR-like_helical_dom_sf"/>
</dbReference>
<feature type="region of interest" description="Disordered" evidence="22">
    <location>
        <begin position="678"/>
        <end position="697"/>
    </location>
</feature>
<comment type="similarity">
    <text evidence="17">Belongs to the NUP153 family.</text>
</comment>
<feature type="region of interest" description="Disordered" evidence="22">
    <location>
        <begin position="210"/>
        <end position="237"/>
    </location>
</feature>
<keyword evidence="26" id="KW-1185">Reference proteome</keyword>
<dbReference type="Gene3D" id="4.10.1060.10">
    <property type="entry name" value="Zinc finger, RanBP2-type"/>
    <property type="match status" value="3"/>
</dbReference>
<dbReference type="InterPro" id="IPR036443">
    <property type="entry name" value="Znf_RanBP2_sf"/>
</dbReference>
<evidence type="ECO:0000256" key="10">
    <source>
        <dbReference type="ARBA" id="ARBA00022833"/>
    </source>
</evidence>
<dbReference type="PROSITE" id="PS50199">
    <property type="entry name" value="ZF_RANBP2_2"/>
    <property type="match status" value="3"/>
</dbReference>
<dbReference type="STRING" id="158441.A0A226EV99"/>
<feature type="region of interest" description="Disordered" evidence="22">
    <location>
        <begin position="1493"/>
        <end position="1519"/>
    </location>
</feature>
<evidence type="ECO:0000256" key="11">
    <source>
        <dbReference type="ARBA" id="ARBA00022927"/>
    </source>
</evidence>
<evidence type="ECO:0000256" key="19">
    <source>
        <dbReference type="ARBA" id="ARBA00078197"/>
    </source>
</evidence>
<dbReference type="SUPFAM" id="SSF50729">
    <property type="entry name" value="PH domain-like"/>
    <property type="match status" value="3"/>
</dbReference>
<keyword evidence="5" id="KW-0597">Phosphoprotein</keyword>
<dbReference type="EMBL" id="LNIX01000002">
    <property type="protein sequence ID" value="OXA61014.1"/>
    <property type="molecule type" value="Genomic_DNA"/>
</dbReference>
<dbReference type="Pfam" id="PF00641">
    <property type="entry name" value="Zn_ribbon_RanBP"/>
    <property type="match status" value="3"/>
</dbReference>
<evidence type="ECO:0000256" key="12">
    <source>
        <dbReference type="ARBA" id="ARBA00023010"/>
    </source>
</evidence>
<protein>
    <recommendedName>
        <fullName evidence="18">Nuclear pore complex protein Nup153</fullName>
    </recommendedName>
    <alternativeName>
        <fullName evidence="20">153 kDa nucleoporin</fullName>
    </alternativeName>
    <alternativeName>
        <fullName evidence="19">Nucleoporin Nup153</fullName>
    </alternativeName>
</protein>
<evidence type="ECO:0000256" key="13">
    <source>
        <dbReference type="ARBA" id="ARBA00023125"/>
    </source>
</evidence>
<evidence type="ECO:0000256" key="17">
    <source>
        <dbReference type="ARBA" id="ARBA00060842"/>
    </source>
</evidence>
<dbReference type="GO" id="GO:0005096">
    <property type="term" value="F:GTPase activator activity"/>
    <property type="evidence" value="ECO:0007669"/>
    <property type="project" value="TreeGrafter"/>
</dbReference>
<reference evidence="25 26" key="1">
    <citation type="submission" date="2015-12" db="EMBL/GenBank/DDBJ databases">
        <title>The genome of Folsomia candida.</title>
        <authorList>
            <person name="Faddeeva A."/>
            <person name="Derks M.F."/>
            <person name="Anvar Y."/>
            <person name="Smit S."/>
            <person name="Van Straalen N."/>
            <person name="Roelofs D."/>
        </authorList>
    </citation>
    <scope>NUCLEOTIDE SEQUENCE [LARGE SCALE GENOMIC DNA]</scope>
    <source>
        <strain evidence="25 26">VU population</strain>
        <tissue evidence="25">Whole body</tissue>
    </source>
</reference>
<dbReference type="InterPro" id="IPR001876">
    <property type="entry name" value="Znf_RanBP2"/>
</dbReference>
<feature type="compositionally biased region" description="Polar residues" evidence="22">
    <location>
        <begin position="1165"/>
        <end position="1176"/>
    </location>
</feature>
<feature type="compositionally biased region" description="Basic and acidic residues" evidence="22">
    <location>
        <begin position="1235"/>
        <end position="1249"/>
    </location>
</feature>
<feature type="domain" description="RanBD1" evidence="23">
    <location>
        <begin position="1262"/>
        <end position="1391"/>
    </location>
</feature>
<evidence type="ECO:0000256" key="14">
    <source>
        <dbReference type="ARBA" id="ARBA00023132"/>
    </source>
</evidence>
<evidence type="ECO:0000259" key="24">
    <source>
        <dbReference type="PROSITE" id="PS50199"/>
    </source>
</evidence>
<dbReference type="PROSITE" id="PS01358">
    <property type="entry name" value="ZF_RANBP2_1"/>
    <property type="match status" value="3"/>
</dbReference>
<evidence type="ECO:0000256" key="9">
    <source>
        <dbReference type="ARBA" id="ARBA00022816"/>
    </source>
</evidence>
<evidence type="ECO:0000256" key="3">
    <source>
        <dbReference type="ARBA" id="ARBA00004567"/>
    </source>
</evidence>
<dbReference type="InterPro" id="IPR000156">
    <property type="entry name" value="Ran_bind_dom"/>
</dbReference>
<accession>A0A226EV99</accession>
<evidence type="ECO:0000256" key="5">
    <source>
        <dbReference type="ARBA" id="ARBA00022553"/>
    </source>
</evidence>
<dbReference type="GO" id="GO:0005643">
    <property type="term" value="C:nuclear pore"/>
    <property type="evidence" value="ECO:0007669"/>
    <property type="project" value="UniProtKB-SubCell"/>
</dbReference>
<gene>
    <name evidence="25" type="ORF">Fcan01_04054</name>
</gene>
<evidence type="ECO:0000256" key="2">
    <source>
        <dbReference type="ARBA" id="ARBA00004126"/>
    </source>
</evidence>
<feature type="domain" description="RanBD1" evidence="23">
    <location>
        <begin position="900"/>
        <end position="1029"/>
    </location>
</feature>
<evidence type="ECO:0000313" key="25">
    <source>
        <dbReference type="EMBL" id="OXA61014.1"/>
    </source>
</evidence>
<dbReference type="OrthoDB" id="2357150at2759"/>
<keyword evidence="13" id="KW-0238">DNA-binding</keyword>
<feature type="domain" description="RanBP2-type" evidence="24">
    <location>
        <begin position="711"/>
        <end position="740"/>
    </location>
</feature>
<evidence type="ECO:0000256" key="15">
    <source>
        <dbReference type="ARBA" id="ARBA00023136"/>
    </source>
</evidence>
<feature type="domain" description="RanBP2-type" evidence="24">
    <location>
        <begin position="1430"/>
        <end position="1459"/>
    </location>
</feature>
<dbReference type="GO" id="GO:0005737">
    <property type="term" value="C:cytoplasm"/>
    <property type="evidence" value="ECO:0007669"/>
    <property type="project" value="TreeGrafter"/>
</dbReference>
<evidence type="ECO:0000256" key="22">
    <source>
        <dbReference type="SAM" id="MobiDB-lite"/>
    </source>
</evidence>
<feature type="compositionally biased region" description="Polar residues" evidence="22">
    <location>
        <begin position="1503"/>
        <end position="1512"/>
    </location>
</feature>
<dbReference type="GO" id="GO:0008270">
    <property type="term" value="F:zinc ion binding"/>
    <property type="evidence" value="ECO:0007669"/>
    <property type="project" value="UniProtKB-KW"/>
</dbReference>
<keyword evidence="14" id="KW-0906">Nuclear pore complex</keyword>